<evidence type="ECO:0000256" key="3">
    <source>
        <dbReference type="ARBA" id="ARBA00013109"/>
    </source>
</evidence>
<dbReference type="RefSeq" id="WP_045684298.1">
    <property type="nucleotide sequence ID" value="NZ_CP010803.1"/>
</dbReference>
<protein>
    <recommendedName>
        <fullName evidence="7 9">Uroporphyrinogen-III synthase</fullName>
        <ecNumber evidence="3 9">4.2.1.75</ecNumber>
    </recommendedName>
</protein>
<dbReference type="GO" id="GO:0004852">
    <property type="term" value="F:uroporphyrinogen-III synthase activity"/>
    <property type="evidence" value="ECO:0007669"/>
    <property type="project" value="UniProtKB-UniRule"/>
</dbReference>
<dbReference type="GO" id="GO:0006782">
    <property type="term" value="P:protoporphyrinogen IX biosynthetic process"/>
    <property type="evidence" value="ECO:0007669"/>
    <property type="project" value="UniProtKB-UniRule"/>
</dbReference>
<name>A0A0D5LWA1_MAREN</name>
<evidence type="ECO:0000256" key="8">
    <source>
        <dbReference type="ARBA" id="ARBA00048617"/>
    </source>
</evidence>
<accession>A0A0D5LWA1</accession>
<gene>
    <name evidence="11" type="ORF">TM49_21690</name>
</gene>
<dbReference type="STRING" id="1486262.TM49_21690"/>
<evidence type="ECO:0000256" key="9">
    <source>
        <dbReference type="RuleBase" id="RU366031"/>
    </source>
</evidence>
<evidence type="ECO:0000313" key="11">
    <source>
        <dbReference type="EMBL" id="AJY47693.1"/>
    </source>
</evidence>
<dbReference type="KEGG" id="mey:TM49_21690"/>
<evidence type="ECO:0000256" key="2">
    <source>
        <dbReference type="ARBA" id="ARBA00008133"/>
    </source>
</evidence>
<keyword evidence="4 9" id="KW-0456">Lyase</keyword>
<dbReference type="PATRIC" id="fig|1486262.3.peg.4481"/>
<comment type="catalytic activity">
    <reaction evidence="8 9">
        <text>hydroxymethylbilane = uroporphyrinogen III + H2O</text>
        <dbReference type="Rhea" id="RHEA:18965"/>
        <dbReference type="ChEBI" id="CHEBI:15377"/>
        <dbReference type="ChEBI" id="CHEBI:57308"/>
        <dbReference type="ChEBI" id="CHEBI:57845"/>
        <dbReference type="EC" id="4.2.1.75"/>
    </reaction>
</comment>
<feature type="domain" description="Tetrapyrrole biosynthesis uroporphyrinogen III synthase" evidence="10">
    <location>
        <begin position="15"/>
        <end position="221"/>
    </location>
</feature>
<dbReference type="SUPFAM" id="SSF69618">
    <property type="entry name" value="HemD-like"/>
    <property type="match status" value="1"/>
</dbReference>
<organism evidence="11 12">
    <name type="scientific">Martelella endophytica</name>
    <dbReference type="NCBI Taxonomy" id="1486262"/>
    <lineage>
        <taxon>Bacteria</taxon>
        <taxon>Pseudomonadati</taxon>
        <taxon>Pseudomonadota</taxon>
        <taxon>Alphaproteobacteria</taxon>
        <taxon>Hyphomicrobiales</taxon>
        <taxon>Aurantimonadaceae</taxon>
        <taxon>Martelella</taxon>
    </lineage>
</organism>
<comment type="function">
    <text evidence="6 9">Catalyzes cyclization of the linear tetrapyrrole, hydroxymethylbilane, to the macrocyclic uroporphyrinogen III.</text>
</comment>
<evidence type="ECO:0000256" key="5">
    <source>
        <dbReference type="ARBA" id="ARBA00023244"/>
    </source>
</evidence>
<dbReference type="Gene3D" id="3.40.50.10090">
    <property type="match status" value="2"/>
</dbReference>
<comment type="pathway">
    <text evidence="1 9">Porphyrin-containing compound metabolism; protoporphyrin-IX biosynthesis; coproporphyrinogen-III from 5-aminolevulinate: step 3/4.</text>
</comment>
<reference evidence="11 12" key="1">
    <citation type="journal article" date="2015" name="Genome Announc.">
        <title>Complete genome sequence of Martelella endophytica YC6887, which has antifungal activity associated with a halophyte.</title>
        <authorList>
            <person name="Khan A."/>
            <person name="Khan H."/>
            <person name="Chung E.J."/>
            <person name="Hossain M.T."/>
            <person name="Chung Y.R."/>
        </authorList>
    </citation>
    <scope>NUCLEOTIDE SEQUENCE [LARGE SCALE GENOMIC DNA]</scope>
    <source>
        <strain evidence="11">YC6887</strain>
    </source>
</reference>
<dbReference type="CDD" id="cd06578">
    <property type="entry name" value="HemD"/>
    <property type="match status" value="1"/>
</dbReference>
<evidence type="ECO:0000259" key="10">
    <source>
        <dbReference type="Pfam" id="PF02602"/>
    </source>
</evidence>
<dbReference type="HOGENOM" id="CLU_011276_10_2_5"/>
<evidence type="ECO:0000256" key="6">
    <source>
        <dbReference type="ARBA" id="ARBA00037589"/>
    </source>
</evidence>
<dbReference type="GO" id="GO:0006780">
    <property type="term" value="P:uroporphyrinogen III biosynthetic process"/>
    <property type="evidence" value="ECO:0007669"/>
    <property type="project" value="UniProtKB-UniRule"/>
</dbReference>
<dbReference type="Pfam" id="PF02602">
    <property type="entry name" value="HEM4"/>
    <property type="match status" value="1"/>
</dbReference>
<evidence type="ECO:0000256" key="1">
    <source>
        <dbReference type="ARBA" id="ARBA00004772"/>
    </source>
</evidence>
<dbReference type="EC" id="4.2.1.75" evidence="3 9"/>
<dbReference type="OrthoDB" id="7163809at2"/>
<evidence type="ECO:0000256" key="7">
    <source>
        <dbReference type="ARBA" id="ARBA00040167"/>
    </source>
</evidence>
<dbReference type="PANTHER" id="PTHR38042">
    <property type="entry name" value="UROPORPHYRINOGEN-III SYNTHASE, CHLOROPLASTIC"/>
    <property type="match status" value="1"/>
</dbReference>
<dbReference type="InterPro" id="IPR039793">
    <property type="entry name" value="UROS/Hem4"/>
</dbReference>
<dbReference type="InterPro" id="IPR036108">
    <property type="entry name" value="4pyrrol_syn_uPrphyn_synt_sf"/>
</dbReference>
<dbReference type="EMBL" id="CP010803">
    <property type="protein sequence ID" value="AJY47693.1"/>
    <property type="molecule type" value="Genomic_DNA"/>
</dbReference>
<dbReference type="NCBIfam" id="NF006621">
    <property type="entry name" value="PRK09189.1"/>
    <property type="match status" value="1"/>
</dbReference>
<dbReference type="PANTHER" id="PTHR38042:SF1">
    <property type="entry name" value="UROPORPHYRINOGEN-III SYNTHASE, CHLOROPLASTIC"/>
    <property type="match status" value="1"/>
</dbReference>
<keyword evidence="5 9" id="KW-0627">Porphyrin biosynthesis</keyword>
<evidence type="ECO:0000313" key="12">
    <source>
        <dbReference type="Proteomes" id="UP000032611"/>
    </source>
</evidence>
<dbReference type="AlphaFoldDB" id="A0A0D5LWA1"/>
<dbReference type="InterPro" id="IPR003754">
    <property type="entry name" value="4pyrrol_synth_uPrphyn_synth"/>
</dbReference>
<evidence type="ECO:0000256" key="4">
    <source>
        <dbReference type="ARBA" id="ARBA00023239"/>
    </source>
</evidence>
<dbReference type="Proteomes" id="UP000032611">
    <property type="component" value="Chromosome"/>
</dbReference>
<comment type="similarity">
    <text evidence="2 9">Belongs to the uroporphyrinogen-III synthase family.</text>
</comment>
<sequence length="225" mass="23378">MRVLVTRPEASAERSAARLAALGHLPFTLPLFEPVHQPDAAIAALAEEAWSAVAVTSAEAVRALGRAAPLRLYAVGEASAKAARDAGFADIVTGPGDGAGLAERIAADGVDRLLYLAGSPRMPDFEQRLAACGVSFLSVDCYRMMPVALSDDEFAARLVDAAPDAVLLYSARTADRFFALGGAAFLPRQAFVVCLSAAVAAQVPAGIPVRIAAAPDEKKLFACLD</sequence>
<keyword evidence="12" id="KW-1185">Reference proteome</keyword>
<proteinExistence type="inferred from homology"/>